<reference evidence="4 5" key="1">
    <citation type="journal article" date="2019" name="Int. J. Syst. Evol. Microbiol.">
        <title>The Global Catalogue of Microorganisms (GCM) 10K type strain sequencing project: providing services to taxonomists for standard genome sequencing and annotation.</title>
        <authorList>
            <consortium name="The Broad Institute Genomics Platform"/>
            <consortium name="The Broad Institute Genome Sequencing Center for Infectious Disease"/>
            <person name="Wu L."/>
            <person name="Ma J."/>
        </authorList>
    </citation>
    <scope>NUCLEOTIDE SEQUENCE [LARGE SCALE GENOMIC DNA]</scope>
    <source>
        <strain evidence="4 5">JCM 15589</strain>
    </source>
</reference>
<name>A0ABN2JGR7_9MICO</name>
<evidence type="ECO:0000313" key="4">
    <source>
        <dbReference type="EMBL" id="GAA1726584.1"/>
    </source>
</evidence>
<dbReference type="InterPro" id="IPR029016">
    <property type="entry name" value="GAF-like_dom_sf"/>
</dbReference>
<accession>A0ABN2JGR7</accession>
<dbReference type="SMART" id="SM00346">
    <property type="entry name" value="HTH_ICLR"/>
    <property type="match status" value="1"/>
</dbReference>
<evidence type="ECO:0000259" key="3">
    <source>
        <dbReference type="PROSITE" id="PS51077"/>
    </source>
</evidence>
<dbReference type="InterPro" id="IPR005471">
    <property type="entry name" value="Tscrpt_reg_IclR_N"/>
</dbReference>
<evidence type="ECO:0000313" key="5">
    <source>
        <dbReference type="Proteomes" id="UP001501138"/>
    </source>
</evidence>
<keyword evidence="5" id="KW-1185">Reference proteome</keyword>
<dbReference type="SUPFAM" id="SSF55781">
    <property type="entry name" value="GAF domain-like"/>
    <property type="match status" value="1"/>
</dbReference>
<protein>
    <submittedName>
        <fullName evidence="4">IclR family transcriptional regulator</fullName>
    </submittedName>
</protein>
<dbReference type="Gene3D" id="3.30.450.40">
    <property type="match status" value="1"/>
</dbReference>
<gene>
    <name evidence="4" type="ORF">GCM10009809_22890</name>
</gene>
<keyword evidence="2" id="KW-0804">Transcription</keyword>
<comment type="caution">
    <text evidence="4">The sequence shown here is derived from an EMBL/GenBank/DDBJ whole genome shotgun (WGS) entry which is preliminary data.</text>
</comment>
<dbReference type="InterPro" id="IPR050707">
    <property type="entry name" value="HTH_MetabolicPath_Reg"/>
</dbReference>
<dbReference type="EMBL" id="BAAAPM010000004">
    <property type="protein sequence ID" value="GAA1726584.1"/>
    <property type="molecule type" value="Genomic_DNA"/>
</dbReference>
<dbReference type="InterPro" id="IPR011991">
    <property type="entry name" value="ArsR-like_HTH"/>
</dbReference>
<dbReference type="PANTHER" id="PTHR30136">
    <property type="entry name" value="HELIX-TURN-HELIX TRANSCRIPTIONAL REGULATOR, ICLR FAMILY"/>
    <property type="match status" value="1"/>
</dbReference>
<feature type="domain" description="HTH iclR-type" evidence="3">
    <location>
        <begin position="12"/>
        <end position="80"/>
    </location>
</feature>
<dbReference type="Proteomes" id="UP001501138">
    <property type="component" value="Unassembled WGS sequence"/>
</dbReference>
<keyword evidence="1" id="KW-0805">Transcription regulation</keyword>
<dbReference type="SUPFAM" id="SSF46785">
    <property type="entry name" value="Winged helix' DNA-binding domain"/>
    <property type="match status" value="1"/>
</dbReference>
<dbReference type="InterPro" id="IPR036388">
    <property type="entry name" value="WH-like_DNA-bd_sf"/>
</dbReference>
<evidence type="ECO:0000256" key="1">
    <source>
        <dbReference type="ARBA" id="ARBA00023015"/>
    </source>
</evidence>
<evidence type="ECO:0000256" key="2">
    <source>
        <dbReference type="ARBA" id="ARBA00023163"/>
    </source>
</evidence>
<proteinExistence type="predicted"/>
<dbReference type="Gene3D" id="1.10.10.10">
    <property type="entry name" value="Winged helix-like DNA-binding domain superfamily/Winged helix DNA-binding domain"/>
    <property type="match status" value="1"/>
</dbReference>
<organism evidence="4 5">
    <name type="scientific">Isoptericola hypogeus</name>
    <dbReference type="NCBI Taxonomy" id="300179"/>
    <lineage>
        <taxon>Bacteria</taxon>
        <taxon>Bacillati</taxon>
        <taxon>Actinomycetota</taxon>
        <taxon>Actinomycetes</taxon>
        <taxon>Micrococcales</taxon>
        <taxon>Promicromonosporaceae</taxon>
        <taxon>Isoptericola</taxon>
    </lineage>
</organism>
<dbReference type="PROSITE" id="PS51077">
    <property type="entry name" value="HTH_ICLR"/>
    <property type="match status" value="1"/>
</dbReference>
<dbReference type="PANTHER" id="PTHR30136:SF35">
    <property type="entry name" value="HTH-TYPE TRANSCRIPTIONAL REGULATOR RV1719"/>
    <property type="match status" value="1"/>
</dbReference>
<dbReference type="InterPro" id="IPR036390">
    <property type="entry name" value="WH_DNA-bd_sf"/>
</dbReference>
<dbReference type="CDD" id="cd00090">
    <property type="entry name" value="HTH_ARSR"/>
    <property type="match status" value="1"/>
</dbReference>
<dbReference type="Pfam" id="PF09339">
    <property type="entry name" value="HTH_IclR"/>
    <property type="match status" value="1"/>
</dbReference>
<sequence length="259" mass="27605">MTDHPSVPSASPNALANGLRVLQLLVDADAPLSATEIARRVGLHQSSASRILATLADAGFARKTGPRSFAPDFGVLSLGAAAVDKFDLAHRPRAAMQAVADRAVGHTVALSILWRDQVIYFLRSSSRTEPRLFDAEGWPLHLSAPGMRLLLDLPEGDALTLLDKSRQRFGWAEPGPAAPGSAREALDQARAALDHDCLLLDDWQAPGQRAAAITVDLPGHAPVALSVAGRSDLLDPDTVRLVLHAGRRDVEAAMNQQSH</sequence>